<protein>
    <recommendedName>
        <fullName evidence="3">HEPN domain-containing protein</fullName>
    </recommendedName>
</protein>
<dbReference type="Gene3D" id="1.20.120.330">
    <property type="entry name" value="Nucleotidyltransferases domain 2"/>
    <property type="match status" value="1"/>
</dbReference>
<dbReference type="RefSeq" id="WP_112087304.1">
    <property type="nucleotide sequence ID" value="NZ_QLSV01000018.1"/>
</dbReference>
<gene>
    <name evidence="1" type="ORF">B0I10_11834</name>
</gene>
<accession>A0A328WUH2</accession>
<proteinExistence type="predicted"/>
<dbReference type="AlphaFoldDB" id="A0A328WUH2"/>
<dbReference type="OrthoDB" id="1321649at2"/>
<dbReference type="EMBL" id="QLSV01000018">
    <property type="protein sequence ID" value="RAR46499.1"/>
    <property type="molecule type" value="Genomic_DNA"/>
</dbReference>
<organism evidence="1 2">
    <name type="scientific">Flavobacterium lacus</name>
    <dbReference type="NCBI Taxonomy" id="1353778"/>
    <lineage>
        <taxon>Bacteria</taxon>
        <taxon>Pseudomonadati</taxon>
        <taxon>Bacteroidota</taxon>
        <taxon>Flavobacteriia</taxon>
        <taxon>Flavobacteriales</taxon>
        <taxon>Flavobacteriaceae</taxon>
        <taxon>Flavobacterium</taxon>
    </lineage>
</organism>
<reference evidence="1 2" key="1">
    <citation type="submission" date="2018-06" db="EMBL/GenBank/DDBJ databases">
        <title>Genomic Encyclopedia of Type Strains, Phase III (KMG-III): the genomes of soil and plant-associated and newly described type strains.</title>
        <authorList>
            <person name="Whitman W."/>
        </authorList>
    </citation>
    <scope>NUCLEOTIDE SEQUENCE [LARGE SCALE GENOMIC DNA]</scope>
    <source>
        <strain evidence="1 2">CGMCC 1.12504</strain>
    </source>
</reference>
<evidence type="ECO:0000313" key="2">
    <source>
        <dbReference type="Proteomes" id="UP000249518"/>
    </source>
</evidence>
<keyword evidence="2" id="KW-1185">Reference proteome</keyword>
<comment type="caution">
    <text evidence="1">The sequence shown here is derived from an EMBL/GenBank/DDBJ whole genome shotgun (WGS) entry which is preliminary data.</text>
</comment>
<name>A0A328WUH2_9FLAO</name>
<evidence type="ECO:0008006" key="3">
    <source>
        <dbReference type="Google" id="ProtNLM"/>
    </source>
</evidence>
<dbReference type="Proteomes" id="UP000249518">
    <property type="component" value="Unassembled WGS sequence"/>
</dbReference>
<evidence type="ECO:0000313" key="1">
    <source>
        <dbReference type="EMBL" id="RAR46499.1"/>
    </source>
</evidence>
<sequence>MNPKPPLNYLIDFWTIKRTTAIAFLEAAKGIRNPTKTGVILFNFHQLTEQICLGLIGVFLNYYPTYFHLNYLFDICSHFTDLISNLFLSKDENEKRVFELLVKNPSQIRKDKPLLLHDTEILTLQNILEKFIEESNLLVNHKISIYKNSVSY</sequence>